<keyword evidence="6" id="KW-0472">Membrane</keyword>
<dbReference type="Pfam" id="PF22904">
    <property type="entry name" value="NOMO1-like_2nd"/>
    <property type="match status" value="1"/>
</dbReference>
<feature type="domain" description="NOMO second beta-sandwich" evidence="9">
    <location>
        <begin position="265"/>
        <end position="348"/>
    </location>
</feature>
<name>A0A1I8AU23_9BILA</name>
<feature type="domain" description="NOMO-like N-terminal beta-sandwich" evidence="7">
    <location>
        <begin position="178"/>
        <end position="262"/>
    </location>
</feature>
<evidence type="ECO:0000256" key="5">
    <source>
        <dbReference type="ARBA" id="ARBA00022989"/>
    </source>
</evidence>
<dbReference type="Gene3D" id="2.60.40.1120">
    <property type="entry name" value="Carboxypeptidase-like, regulatory domain"/>
    <property type="match status" value="1"/>
</dbReference>
<evidence type="ECO:0000256" key="6">
    <source>
        <dbReference type="ARBA" id="ARBA00023136"/>
    </source>
</evidence>
<dbReference type="InterPro" id="IPR055073">
    <property type="entry name" value="NOMO1-like_9th"/>
</dbReference>
<dbReference type="Pfam" id="PF22902">
    <property type="entry name" value="NOMO1-like_9th"/>
    <property type="match status" value="1"/>
</dbReference>
<dbReference type="SUPFAM" id="SSF49464">
    <property type="entry name" value="Carboxypeptidase regulatory domain-like"/>
    <property type="match status" value="1"/>
</dbReference>
<evidence type="ECO:0000259" key="11">
    <source>
        <dbReference type="Pfam" id="PF23194"/>
    </source>
</evidence>
<evidence type="ECO:0000259" key="10">
    <source>
        <dbReference type="Pfam" id="PF23141"/>
    </source>
</evidence>
<accession>A0A1I8AU23</accession>
<dbReference type="GO" id="GO:0030246">
    <property type="term" value="F:carbohydrate binding"/>
    <property type="evidence" value="ECO:0007669"/>
    <property type="project" value="InterPro"/>
</dbReference>
<reference evidence="13" key="1">
    <citation type="submission" date="2016-11" db="UniProtKB">
        <authorList>
            <consortium name="WormBaseParasite"/>
        </authorList>
    </citation>
    <scope>IDENTIFICATION</scope>
</reference>
<evidence type="ECO:0000313" key="13">
    <source>
        <dbReference type="WBParaSite" id="L893_g907.t1"/>
    </source>
</evidence>
<feature type="domain" description="NOMO fifth transthyretin-like" evidence="11">
    <location>
        <begin position="540"/>
        <end position="617"/>
    </location>
</feature>
<dbReference type="Pfam" id="PF23194">
    <property type="entry name" value="NOMO_5th"/>
    <property type="match status" value="1"/>
</dbReference>
<feature type="domain" description="NOMO-like ninth beta-sandwich" evidence="8">
    <location>
        <begin position="869"/>
        <end position="935"/>
    </location>
</feature>
<dbReference type="Pfam" id="PF22898">
    <property type="entry name" value="NOMO1-like_1st"/>
    <property type="match status" value="1"/>
</dbReference>
<evidence type="ECO:0000256" key="4">
    <source>
        <dbReference type="ARBA" id="ARBA00022824"/>
    </source>
</evidence>
<evidence type="ECO:0000256" key="2">
    <source>
        <dbReference type="ARBA" id="ARBA00022692"/>
    </source>
</evidence>
<dbReference type="InterPro" id="IPR056319">
    <property type="entry name" value="NOMO_7th"/>
</dbReference>
<dbReference type="WBParaSite" id="L893_g907.t1">
    <property type="protein sequence ID" value="L893_g907.t1"/>
    <property type="gene ID" value="L893_g907"/>
</dbReference>
<protein>
    <submittedName>
        <fullName evidence="13">Carboxypeptidase regulatory-like domain-containing protein</fullName>
    </submittedName>
</protein>
<dbReference type="GO" id="GO:0005789">
    <property type="term" value="C:endoplasmic reticulum membrane"/>
    <property type="evidence" value="ECO:0007669"/>
    <property type="project" value="UniProtKB-SubCell"/>
</dbReference>
<dbReference type="InterPro" id="IPR056190">
    <property type="entry name" value="NOMO_5th"/>
</dbReference>
<evidence type="ECO:0000259" key="9">
    <source>
        <dbReference type="Pfam" id="PF22904"/>
    </source>
</evidence>
<keyword evidence="5" id="KW-1133">Transmembrane helix</keyword>
<dbReference type="Proteomes" id="UP000095287">
    <property type="component" value="Unplaced"/>
</dbReference>
<evidence type="ECO:0000256" key="1">
    <source>
        <dbReference type="ARBA" id="ARBA00004115"/>
    </source>
</evidence>
<dbReference type="InterPro" id="IPR008969">
    <property type="entry name" value="CarboxyPept-like_regulatory"/>
</dbReference>
<feature type="domain" description="NOMO seventh transthyretin-like" evidence="10">
    <location>
        <begin position="706"/>
        <end position="765"/>
    </location>
</feature>
<dbReference type="PANTHER" id="PTHR23303">
    <property type="entry name" value="CARBOXYPEPTIDASE REGULATORY REGION-CONTAINING"/>
    <property type="match status" value="1"/>
</dbReference>
<evidence type="ECO:0000259" key="7">
    <source>
        <dbReference type="Pfam" id="PF22898"/>
    </source>
</evidence>
<dbReference type="Pfam" id="PF23141">
    <property type="entry name" value="Ig_NOMO"/>
    <property type="match status" value="1"/>
</dbReference>
<evidence type="ECO:0000256" key="3">
    <source>
        <dbReference type="ARBA" id="ARBA00022729"/>
    </source>
</evidence>
<dbReference type="InterPro" id="IPR013784">
    <property type="entry name" value="Carb-bd-like_fold"/>
</dbReference>
<comment type="subcellular location">
    <subcellularLocation>
        <location evidence="1">Endoplasmic reticulum membrane</location>
        <topology evidence="1">Single-pass type I membrane protein</topology>
    </subcellularLocation>
</comment>
<evidence type="ECO:0000259" key="8">
    <source>
        <dbReference type="Pfam" id="PF22902"/>
    </source>
</evidence>
<dbReference type="InterPro" id="IPR051417">
    <property type="entry name" value="SDr/BOS_complex"/>
</dbReference>
<dbReference type="SUPFAM" id="SSF49452">
    <property type="entry name" value="Starch-binding domain-like"/>
    <property type="match status" value="1"/>
</dbReference>
<dbReference type="InterPro" id="IPR055075">
    <property type="entry name" value="NOMO-like_N"/>
</dbReference>
<keyword evidence="2" id="KW-0812">Transmembrane</keyword>
<keyword evidence="12" id="KW-1185">Reference proteome</keyword>
<evidence type="ECO:0000313" key="12">
    <source>
        <dbReference type="Proteomes" id="UP000095287"/>
    </source>
</evidence>
<dbReference type="InterPro" id="IPR055074">
    <property type="entry name" value="NOMO1-3_2nd"/>
</dbReference>
<keyword evidence="3" id="KW-0732">Signal</keyword>
<dbReference type="PANTHER" id="PTHR23303:SF14">
    <property type="entry name" value="BOS COMPLEX SUBUNIT NOMO1-RELATED"/>
    <property type="match status" value="1"/>
</dbReference>
<dbReference type="AlphaFoldDB" id="A0A1I8AU23"/>
<proteinExistence type="predicted"/>
<keyword evidence="4" id="KW-0256">Endoplasmic reticulum</keyword>
<organism evidence="12 13">
    <name type="scientific">Steinernema glaseri</name>
    <dbReference type="NCBI Taxonomy" id="37863"/>
    <lineage>
        <taxon>Eukaryota</taxon>
        <taxon>Metazoa</taxon>
        <taxon>Ecdysozoa</taxon>
        <taxon>Nematoda</taxon>
        <taxon>Chromadorea</taxon>
        <taxon>Rhabditida</taxon>
        <taxon>Tylenchina</taxon>
        <taxon>Panagrolaimomorpha</taxon>
        <taxon>Strongyloidoidea</taxon>
        <taxon>Steinernematidae</taxon>
        <taxon>Steinernema</taxon>
    </lineage>
</organism>
<sequence length="1279" mass="137481">MLSPASSVFSAANSHILDALGWGEASSTTWEDHWTGGESLPSEQRRTDRKGVATWQISFASLSGLSVCDDHPRRNNLACLQSSMSLQLFLTDSGNITGLTFVAGAIQSRATEPSLLHDLCRSLAFVYIRSELNRFLSSRGFMNPSSNSRVPDSMKVLAGALALVLLATLADATVFTCGGFIKSDVPIDFSQIRVKLFTPEGNLKHDAEVMPNSGYFMIPVYNKASYEIKAVAPAGWNFAPASVSVKIDGETDACTLAQDINFSLDGFSIEGHVKSGESGGPEGLSLTLSTEDGKQVAETKTGPGGYYSFNAKSGRYLVSTGHGSTQCIERGKAVVEVRDKPVVVSPGLKISGHRLSLAASNQGKPLADVFVTVASDSSLSTLATCLPLPEGVHLEGKFLCTLKTDKTGVASLPCVPPGKYSAVAHFTSPKSSAVQFEFDSSPRTFQMESEALEVVFHVVGFSSRGRVLSQGKGISGALVKLDGTSTGVLSDANGFFVLGKLAEGAHTFEAEKEHMQFTPLVKKVSIEDPLVGDILVSGIDVCGSIQLEQGSAANRIVHLTNSATKKTLSATSGPNGDFCINVAPGAYVVTPADKNIAMTPKSRQITVASEPIKGVVFTQFTASATISLKCLGSCDDVVVELSSESGQVKTEKGAASVTFSGLSPDSYKVRVKDNGLFCWEASEQRFQIERSDVSDVVFKQAGFSAQVSVSHAAKLNWEKSGDKSVKGALDVTEGLTHFCVPSAGSYHFSLDSCHRFEKDEYSFSVPLKKAVVADAASAAVTVLVKTKENVPKTDLSMLVKSADGKEETIEVSAVRGKEYEFVFYVPQSAKGSPVTFVPQSANYLFSPTSFSFDFDGSCKSSVVSFEADKGVYLEGRVTPPVAGVQISAPHKTDGNLVFKAVTDEEGKYRIGPVRRLQDFEVSASLEGYQFQPTEKQGVLSSVRLSQLRIAAIDSDNQKPLGAVLVSLSGSGYRSNNMTDSNGRINFIGLAPGQYFLQPILREYRFEPSMIPITIKEGEVEQLVLAGIRFAYSVYGKVAQIAGEPVSAVKVEAISEQCDNLQAEDVTAADGSFRVRELHPGCAYRISLKEVEGGRLDSYPAHFDVTVQDDDILEKDFFLTYFEQKQMEVFGSVDFQGGVKPPTVYHVGLYRNDEFVQLTSVTWPSTVFFFANLSVDGSAYSIRLETEGALARTDVSSVEFVADTTFKAVKLVVKAQRRSSDVDIPKSSFLGLLLLAAVTLAIFNHSKILPLVAAVVQRVKERVHGLNGQAADSRRSKLRR</sequence>